<sequence>MFPDKDPSKLPKYDRALKVLKLMGEGMEAHQIAKVLGRPLSTIYKHITAFRHLTGKEGIHKQNVAFNALFFVRMGMSQREVARSPLFAIDHKFISDLCAMDWAIRTLMGNINVEAISAMVELGLQAQQRDLESVREPIAALSDAFDTFLCHLPDDIPPLLEDAITDLTEAVIELEDRVS</sequence>
<proteinExistence type="predicted"/>
<name>A0AAX1FQL3_VIBPH</name>
<reference evidence="1 2" key="1">
    <citation type="submission" date="2018-12" db="EMBL/GenBank/DDBJ databases">
        <title>Genomic insights into the evolutionary origins and pathogenicity of five Vibrio parahaemolyticus strains isolated from the shrimp with acute hepatopancreatic necrosis disease (AHPND).</title>
        <authorList>
            <person name="Yang Q."/>
            <person name="Dong X."/>
            <person name="Xie G."/>
            <person name="Fu S."/>
            <person name="Zou P."/>
            <person name="Sun J."/>
            <person name="Wang Y."/>
            <person name="Huang J."/>
        </authorList>
    </citation>
    <scope>NUCLEOTIDE SEQUENCE [LARGE SCALE GENOMIC DNA]</scope>
    <source>
        <strain evidence="1 2">20160303005-1</strain>
    </source>
</reference>
<dbReference type="AlphaFoldDB" id="A0AAX1FQL3"/>
<gene>
    <name evidence="1" type="ORF">EHC69_08830</name>
</gene>
<evidence type="ECO:0000313" key="2">
    <source>
        <dbReference type="Proteomes" id="UP000464718"/>
    </source>
</evidence>
<dbReference type="EMBL" id="CP034298">
    <property type="protein sequence ID" value="QHH09472.1"/>
    <property type="molecule type" value="Genomic_DNA"/>
</dbReference>
<dbReference type="RefSeq" id="WP_029853615.1">
    <property type="nucleotide sequence ID" value="NZ_CP023710.1"/>
</dbReference>
<evidence type="ECO:0000313" key="1">
    <source>
        <dbReference type="EMBL" id="QHH09472.1"/>
    </source>
</evidence>
<protein>
    <submittedName>
        <fullName evidence="1">Resolvase</fullName>
    </submittedName>
</protein>
<accession>A0AAX1FQL3</accession>
<organism evidence="1 2">
    <name type="scientific">Vibrio parahaemolyticus</name>
    <dbReference type="NCBI Taxonomy" id="670"/>
    <lineage>
        <taxon>Bacteria</taxon>
        <taxon>Pseudomonadati</taxon>
        <taxon>Pseudomonadota</taxon>
        <taxon>Gammaproteobacteria</taxon>
        <taxon>Vibrionales</taxon>
        <taxon>Vibrionaceae</taxon>
        <taxon>Vibrio</taxon>
    </lineage>
</organism>
<dbReference type="Proteomes" id="UP000464718">
    <property type="component" value="Chromosome i"/>
</dbReference>